<gene>
    <name evidence="2" type="ORF">Atai01_28180</name>
</gene>
<dbReference type="Pfam" id="PF13302">
    <property type="entry name" value="Acetyltransf_3"/>
    <property type="match status" value="1"/>
</dbReference>
<evidence type="ECO:0000313" key="3">
    <source>
        <dbReference type="Proteomes" id="UP001165136"/>
    </source>
</evidence>
<organism evidence="2 3">
    <name type="scientific">Amycolatopsis taiwanensis</name>
    <dbReference type="NCBI Taxonomy" id="342230"/>
    <lineage>
        <taxon>Bacteria</taxon>
        <taxon>Bacillati</taxon>
        <taxon>Actinomycetota</taxon>
        <taxon>Actinomycetes</taxon>
        <taxon>Pseudonocardiales</taxon>
        <taxon>Pseudonocardiaceae</taxon>
        <taxon>Amycolatopsis</taxon>
    </lineage>
</organism>
<keyword evidence="3" id="KW-1185">Reference proteome</keyword>
<feature type="domain" description="N-acetyltransferase" evidence="1">
    <location>
        <begin position="132"/>
        <end position="257"/>
    </location>
</feature>
<dbReference type="PROSITE" id="PS51186">
    <property type="entry name" value="GNAT"/>
    <property type="match status" value="1"/>
</dbReference>
<evidence type="ECO:0000259" key="1">
    <source>
        <dbReference type="PROSITE" id="PS51186"/>
    </source>
</evidence>
<evidence type="ECO:0000313" key="2">
    <source>
        <dbReference type="EMBL" id="GLY66199.1"/>
    </source>
</evidence>
<proteinExistence type="predicted"/>
<reference evidence="2" key="1">
    <citation type="submission" date="2023-03" db="EMBL/GenBank/DDBJ databases">
        <title>Amycolatopsis taiwanensis NBRC 103393.</title>
        <authorList>
            <person name="Ichikawa N."/>
            <person name="Sato H."/>
            <person name="Tonouchi N."/>
        </authorList>
    </citation>
    <scope>NUCLEOTIDE SEQUENCE</scope>
    <source>
        <strain evidence="2">NBRC 103393</strain>
    </source>
</reference>
<protein>
    <recommendedName>
        <fullName evidence="1">N-acetyltransferase domain-containing protein</fullName>
    </recommendedName>
</protein>
<dbReference type="Gene3D" id="3.40.630.30">
    <property type="match status" value="1"/>
</dbReference>
<sequence length="257" mass="28037">MLWAVRLHRHASHSNAGSSLWRVSWDEGRLLALEVDAIFGLSPGPESSEPTLKDPSLLAVWAWSPRARLLALAPGLELGGPVDGMDQAYRPGQRPDALHHLAASFDDRTVSIEGGPSFVFPERLTDPGPAPLPIIVSTIDGRDAARQLIRPGNWEPGEWQELIDGRFGEWAIAVSGNEPVSICHTPASNAAAAEAGIWTRPDFRGKRIAPAVVSAWSRRERRNRAVLFYSTSADNHASQSVARTLGLTPLGWLWKAR</sequence>
<accession>A0A9W6QY77</accession>
<dbReference type="InterPro" id="IPR000182">
    <property type="entry name" value="GNAT_dom"/>
</dbReference>
<dbReference type="GO" id="GO:0016747">
    <property type="term" value="F:acyltransferase activity, transferring groups other than amino-acyl groups"/>
    <property type="evidence" value="ECO:0007669"/>
    <property type="project" value="InterPro"/>
</dbReference>
<dbReference type="EMBL" id="BSTI01000005">
    <property type="protein sequence ID" value="GLY66199.1"/>
    <property type="molecule type" value="Genomic_DNA"/>
</dbReference>
<dbReference type="SUPFAM" id="SSF55729">
    <property type="entry name" value="Acyl-CoA N-acyltransferases (Nat)"/>
    <property type="match status" value="1"/>
</dbReference>
<name>A0A9W6QY77_9PSEU</name>
<comment type="caution">
    <text evidence="2">The sequence shown here is derived from an EMBL/GenBank/DDBJ whole genome shotgun (WGS) entry which is preliminary data.</text>
</comment>
<dbReference type="InterPro" id="IPR016181">
    <property type="entry name" value="Acyl_CoA_acyltransferase"/>
</dbReference>
<dbReference type="AlphaFoldDB" id="A0A9W6QY77"/>
<dbReference type="Proteomes" id="UP001165136">
    <property type="component" value="Unassembled WGS sequence"/>
</dbReference>